<protein>
    <submittedName>
        <fullName evidence="1">Uncharacterized protein</fullName>
    </submittedName>
</protein>
<sequence>MHQLLHQQRRQGQYAGTVSEGKTLAGAAKTLQGVKGFSLASAAGRDWQWRGEGLPRQKQERI</sequence>
<reference evidence="1 2" key="1">
    <citation type="submission" date="2023-04" db="EMBL/GenBank/DDBJ databases">
        <title>Ottowia paracancer sp. nov., isolated from human stomach.</title>
        <authorList>
            <person name="Song Y."/>
        </authorList>
    </citation>
    <scope>NUCLEOTIDE SEQUENCE [LARGE SCALE GENOMIC DNA]</scope>
    <source>
        <strain evidence="1 2">10c7w1</strain>
    </source>
</reference>
<organism evidence="1 2">
    <name type="scientific">Ottowia cancrivicina</name>
    <dbReference type="NCBI Taxonomy" id="3040346"/>
    <lineage>
        <taxon>Bacteria</taxon>
        <taxon>Pseudomonadati</taxon>
        <taxon>Pseudomonadota</taxon>
        <taxon>Betaproteobacteria</taxon>
        <taxon>Burkholderiales</taxon>
        <taxon>Comamonadaceae</taxon>
        <taxon>Ottowia</taxon>
    </lineage>
</organism>
<gene>
    <name evidence="1" type="ORF">QB898_10200</name>
</gene>
<dbReference type="AlphaFoldDB" id="A0AAW6RQV8"/>
<evidence type="ECO:0000313" key="2">
    <source>
        <dbReference type="Proteomes" id="UP001237156"/>
    </source>
</evidence>
<comment type="caution">
    <text evidence="1">The sequence shown here is derived from an EMBL/GenBank/DDBJ whole genome shotgun (WGS) entry which is preliminary data.</text>
</comment>
<dbReference type="RefSeq" id="WP_279524865.1">
    <property type="nucleotide sequence ID" value="NZ_JARVII010000023.1"/>
</dbReference>
<accession>A0AAW6RQV8</accession>
<proteinExistence type="predicted"/>
<keyword evidence="2" id="KW-1185">Reference proteome</keyword>
<dbReference type="Proteomes" id="UP001237156">
    <property type="component" value="Unassembled WGS sequence"/>
</dbReference>
<name>A0AAW6RQV8_9BURK</name>
<dbReference type="EMBL" id="JARVII010000023">
    <property type="protein sequence ID" value="MDG9700075.1"/>
    <property type="molecule type" value="Genomic_DNA"/>
</dbReference>
<evidence type="ECO:0000313" key="1">
    <source>
        <dbReference type="EMBL" id="MDG9700075.1"/>
    </source>
</evidence>